<proteinExistence type="predicted"/>
<dbReference type="Proteomes" id="UP000005012">
    <property type="component" value="Chromosome"/>
</dbReference>
<dbReference type="KEGG" id="psi:S70_04655"/>
<evidence type="ECO:0000313" key="2">
    <source>
        <dbReference type="Proteomes" id="UP000005012"/>
    </source>
</evidence>
<dbReference type="AlphaFoldDB" id="A0A140NIT0"/>
<dbReference type="EMBL" id="CP003488">
    <property type="protein sequence ID" value="AFH92811.1"/>
    <property type="molecule type" value="Genomic_DNA"/>
</dbReference>
<reference evidence="2" key="2">
    <citation type="submission" date="2012-04" db="EMBL/GenBank/DDBJ databases">
        <title>Complete genome sequence of Providencia stuartii clinical isolate MRSN 2154.</title>
        <authorList>
            <person name="Clifford R.J."/>
            <person name="Hang J."/>
            <person name="Riley M.C."/>
            <person name="Onmus-Leone F."/>
            <person name="Kuschner R.A."/>
            <person name="Lesho E.P."/>
            <person name="Waterman P.E."/>
        </authorList>
    </citation>
    <scope>NUCLEOTIDE SEQUENCE [LARGE SCALE GENOMIC DNA]</scope>
    <source>
        <strain evidence="2">MRSN 2154</strain>
    </source>
</reference>
<organism evidence="1 2">
    <name type="scientific">Providencia stuartii (strain MRSN 2154)</name>
    <dbReference type="NCBI Taxonomy" id="1157951"/>
    <lineage>
        <taxon>Bacteria</taxon>
        <taxon>Pseudomonadati</taxon>
        <taxon>Pseudomonadota</taxon>
        <taxon>Gammaproteobacteria</taxon>
        <taxon>Enterobacterales</taxon>
        <taxon>Morganellaceae</taxon>
        <taxon>Providencia</taxon>
    </lineage>
</organism>
<dbReference type="RefSeq" id="WP_014656511.1">
    <property type="nucleotide sequence ID" value="NC_017731.1"/>
</dbReference>
<accession>A0A140NIT0</accession>
<dbReference type="PATRIC" id="fig|1157951.4.peg.923"/>
<name>A0A140NIT0_PROSM</name>
<dbReference type="OrthoDB" id="6631751at2"/>
<evidence type="ECO:0000313" key="1">
    <source>
        <dbReference type="EMBL" id="AFH92811.1"/>
    </source>
</evidence>
<reference evidence="1 2" key="1">
    <citation type="journal article" date="2012" name="J. Bacteriol.">
        <title>Complete Genome Sequence of Providencia stuartii Clinical Isolate MRSN 2154.</title>
        <authorList>
            <person name="Clifford R.J."/>
            <person name="Hang J."/>
            <person name="Riley M.C."/>
            <person name="Onmus-Leone F."/>
            <person name="Kuschner R.A."/>
            <person name="Lesho E.P."/>
            <person name="Waterman P.E."/>
        </authorList>
    </citation>
    <scope>NUCLEOTIDE SEQUENCE [LARGE SCALE GENOMIC DNA]</scope>
    <source>
        <strain evidence="1 2">MRSN 2154</strain>
    </source>
</reference>
<gene>
    <name evidence="1" type="ordered locus">S70_04655</name>
</gene>
<dbReference type="NCBIfam" id="NF033153">
    <property type="entry name" value="phage_ICD_like"/>
    <property type="match status" value="1"/>
</dbReference>
<protein>
    <submittedName>
        <fullName evidence="1">Uncharacterized protein</fullName>
    </submittedName>
</protein>
<sequence length="79" mass="8782">MPTIHYASNTDVLKPDIRTGLFKFCFFAVKRSDPQAKAERKEVYATDLKSAKLQLVRDCVLSLGSQIPAGVVTCHTKLN</sequence>
<dbReference type="HOGENOM" id="CLU_2635248_0_0_6"/>